<evidence type="ECO:0000259" key="1">
    <source>
        <dbReference type="Pfam" id="PF07258"/>
    </source>
</evidence>
<organism evidence="2 3">
    <name type="scientific">Leptidea sinapis</name>
    <dbReference type="NCBI Taxonomy" id="189913"/>
    <lineage>
        <taxon>Eukaryota</taxon>
        <taxon>Metazoa</taxon>
        <taxon>Ecdysozoa</taxon>
        <taxon>Arthropoda</taxon>
        <taxon>Hexapoda</taxon>
        <taxon>Insecta</taxon>
        <taxon>Pterygota</taxon>
        <taxon>Neoptera</taxon>
        <taxon>Endopterygota</taxon>
        <taxon>Lepidoptera</taxon>
        <taxon>Glossata</taxon>
        <taxon>Ditrysia</taxon>
        <taxon>Papilionoidea</taxon>
        <taxon>Pieridae</taxon>
        <taxon>Dismorphiinae</taxon>
        <taxon>Leptidea</taxon>
    </lineage>
</organism>
<dbReference type="InterPro" id="IPR017920">
    <property type="entry name" value="COMM"/>
</dbReference>
<dbReference type="AlphaFoldDB" id="A0A5E4Q1M7"/>
<name>A0A5E4Q1M7_9NEOP</name>
<accession>A0A5E4Q1M7</accession>
<dbReference type="Proteomes" id="UP000324832">
    <property type="component" value="Unassembled WGS sequence"/>
</dbReference>
<dbReference type="Pfam" id="PF07258">
    <property type="entry name" value="COMM_domain"/>
    <property type="match status" value="1"/>
</dbReference>
<evidence type="ECO:0000313" key="3">
    <source>
        <dbReference type="Proteomes" id="UP000324832"/>
    </source>
</evidence>
<gene>
    <name evidence="2" type="ORF">LSINAPIS_LOCUS4210</name>
</gene>
<feature type="domain" description="COMM" evidence="1">
    <location>
        <begin position="106"/>
        <end position="160"/>
    </location>
</feature>
<evidence type="ECO:0000313" key="2">
    <source>
        <dbReference type="EMBL" id="VVC91566.1"/>
    </source>
</evidence>
<protein>
    <recommendedName>
        <fullName evidence="1">COMM domain-containing protein</fullName>
    </recommendedName>
</protein>
<dbReference type="EMBL" id="FZQP02001092">
    <property type="protein sequence ID" value="VVC91566.1"/>
    <property type="molecule type" value="Genomic_DNA"/>
</dbReference>
<keyword evidence="3" id="KW-1185">Reference proteome</keyword>
<reference evidence="2 3" key="1">
    <citation type="submission" date="2017-07" db="EMBL/GenBank/DDBJ databases">
        <authorList>
            <person name="Talla V."/>
            <person name="Backstrom N."/>
        </authorList>
    </citation>
    <scope>NUCLEOTIDE SEQUENCE [LARGE SCALE GENOMIC DNA]</scope>
</reference>
<sequence length="164" mass="18970">MEEFCKSTSFEEFREMFDSLLVNLFETEIPDNFRYQVPLALKNDFKDLLCHTGCDVEKLKKVLLNRGYDVETVEHICSAIEKRKNDLLYLILIHHNSKLQETIATCDWNVKLVLGSSELHTLKYSILQLALTTVTKSGDQKKRLYEIDKKTLASLIKVLEGLDV</sequence>
<proteinExistence type="predicted"/>